<sequence length="69" mass="8140">MLTRPSKDQQSEVFVDVRSLLMPRMQHFARLRYSCRSHSSLLQSRQTQQVMTGNLQPDYHRCTCQAERA</sequence>
<organism evidence="2 4">
    <name type="scientific">Xanthomonas fragariae</name>
    <dbReference type="NCBI Taxonomy" id="48664"/>
    <lineage>
        <taxon>Bacteria</taxon>
        <taxon>Pseudomonadati</taxon>
        <taxon>Pseudomonadota</taxon>
        <taxon>Gammaproteobacteria</taxon>
        <taxon>Lysobacterales</taxon>
        <taxon>Lysobacteraceae</taxon>
        <taxon>Xanthomonas</taxon>
    </lineage>
</organism>
<evidence type="ECO:0000313" key="1">
    <source>
        <dbReference type="EMBL" id="SMQ98319.1"/>
    </source>
</evidence>
<dbReference type="EMBL" id="LT853885">
    <property type="protein sequence ID" value="SMR04216.1"/>
    <property type="molecule type" value="Genomic_DNA"/>
</dbReference>
<protein>
    <submittedName>
        <fullName evidence="2">Uncharacterized protein</fullName>
    </submittedName>
</protein>
<dbReference type="EMBL" id="LT853882">
    <property type="protein sequence ID" value="SMQ98319.1"/>
    <property type="molecule type" value="Genomic_DNA"/>
</dbReference>
<proteinExistence type="predicted"/>
<evidence type="ECO:0000313" key="2">
    <source>
        <dbReference type="EMBL" id="SMR04216.1"/>
    </source>
</evidence>
<reference evidence="1 3" key="2">
    <citation type="submission" date="2017-05" db="EMBL/GenBank/DDBJ databases">
        <authorList>
            <person name="Blom J."/>
        </authorList>
    </citation>
    <scope>NUCLEOTIDE SEQUENCE [LARGE SCALE GENOMIC DNA]</scope>
    <source>
        <strain evidence="1">PD885</strain>
    </source>
</reference>
<reference evidence="2 4" key="1">
    <citation type="submission" date="2017-05" db="EMBL/GenBank/DDBJ databases">
        <authorList>
            <person name="Song R."/>
            <person name="Chenine A.L."/>
            <person name="Ruprecht R.M."/>
        </authorList>
    </citation>
    <scope>NUCLEOTIDE SEQUENCE [LARGE SCALE GENOMIC DNA]</scope>
    <source>
        <strain evidence="2">PD5205</strain>
    </source>
</reference>
<dbReference type="Proteomes" id="UP000195877">
    <property type="component" value="Chromosome 1"/>
</dbReference>
<keyword evidence="3" id="KW-1185">Reference proteome</keyword>
<gene>
    <name evidence="2" type="ORF">PD5205_02929</name>
    <name evidence="1" type="ORF">PD885_01065</name>
</gene>
<dbReference type="Proteomes" id="UP000195953">
    <property type="component" value="Chromosome 1"/>
</dbReference>
<accession>A0A1Y6HM02</accession>
<evidence type="ECO:0000313" key="3">
    <source>
        <dbReference type="Proteomes" id="UP000195877"/>
    </source>
</evidence>
<dbReference type="AlphaFoldDB" id="A0A1Y6HM02"/>
<name>A0A1Y6HM02_9XANT</name>
<evidence type="ECO:0000313" key="4">
    <source>
        <dbReference type="Proteomes" id="UP000195953"/>
    </source>
</evidence>